<name>A0ABR2L7S3_9EUKA</name>
<dbReference type="SMART" id="SM00220">
    <property type="entry name" value="S_TKc"/>
    <property type="match status" value="1"/>
</dbReference>
<dbReference type="InterPro" id="IPR000719">
    <property type="entry name" value="Prot_kinase_dom"/>
</dbReference>
<dbReference type="InterPro" id="IPR011009">
    <property type="entry name" value="Kinase-like_dom_sf"/>
</dbReference>
<feature type="domain" description="Protein kinase" evidence="4">
    <location>
        <begin position="10"/>
        <end position="263"/>
    </location>
</feature>
<reference evidence="5 6" key="1">
    <citation type="submission" date="2024-04" db="EMBL/GenBank/DDBJ databases">
        <title>Tritrichomonas musculus Genome.</title>
        <authorList>
            <person name="Alves-Ferreira E."/>
            <person name="Grigg M."/>
            <person name="Lorenzi H."/>
            <person name="Galac M."/>
        </authorList>
    </citation>
    <scope>NUCLEOTIDE SEQUENCE [LARGE SCALE GENOMIC DNA]</scope>
    <source>
        <strain evidence="5 6">EAF2021</strain>
    </source>
</reference>
<dbReference type="PROSITE" id="PS50011">
    <property type="entry name" value="PROTEIN_KINASE_DOM"/>
    <property type="match status" value="1"/>
</dbReference>
<evidence type="ECO:0000256" key="3">
    <source>
        <dbReference type="PROSITE-ProRule" id="PRU10141"/>
    </source>
</evidence>
<feature type="binding site" evidence="3">
    <location>
        <position position="39"/>
    </location>
    <ligand>
        <name>ATP</name>
        <dbReference type="ChEBI" id="CHEBI:30616"/>
    </ligand>
</feature>
<evidence type="ECO:0000313" key="5">
    <source>
        <dbReference type="EMBL" id="KAK8899383.1"/>
    </source>
</evidence>
<dbReference type="EMBL" id="JAPFFF010000001">
    <property type="protein sequence ID" value="KAK8899383.1"/>
    <property type="molecule type" value="Genomic_DNA"/>
</dbReference>
<sequence length="502" mass="56739">MIQPVTIGNYSLLQLIGSGSFATVWLGEHKITGNKVAVKVISKTNMNSPQSITRFNREISLLKQLDHPFIAQLFDVIEDDEAYYLFMEYVENCSLFTKVNIEGRLTENAARRYFCQLISALNYLHNEKFIVHRDLKPENILLDKYDNIRLIDFGLSNQFSKSSPNLNTACGSPAYAAPEMIQGYPYTKSADIWSAGVILYAMVAGTLPFDDQNVQILLQKVVYTNQTYPASMSRSLVDLLKRLLSKDPKKRLTISQIINHPWLAQSGYASIIDNHFFSPNTNMNIISPSISMPLLSKQDLAFSSFDSLPTNTTSFNNNFEMQNSVSYDLLPVDSNLPLNADDLQQNSQIQLINQSQSFNNISHPLIDQSIVIRMISFGINVSSLTQHIMMNEYNDITSIYRQIKKEKTSFSVSCIMNNISNSHDKSNSSVLSPQMQAPPMMPLPKTSTIRRSSYPTPGVNINEKKLPRPVVMKRPRKMETGMPTIPTKPYFTKTNLQKSLVI</sequence>
<dbReference type="CDD" id="cd14003">
    <property type="entry name" value="STKc_AMPK-like"/>
    <property type="match status" value="1"/>
</dbReference>
<dbReference type="SUPFAM" id="SSF56112">
    <property type="entry name" value="Protein kinase-like (PK-like)"/>
    <property type="match status" value="1"/>
</dbReference>
<dbReference type="Gene3D" id="1.10.510.10">
    <property type="entry name" value="Transferase(Phosphotransferase) domain 1"/>
    <property type="match status" value="1"/>
</dbReference>
<proteinExistence type="predicted"/>
<dbReference type="PROSITE" id="PS00107">
    <property type="entry name" value="PROTEIN_KINASE_ATP"/>
    <property type="match status" value="1"/>
</dbReference>
<keyword evidence="2 3" id="KW-0067">ATP-binding</keyword>
<protein>
    <recommendedName>
        <fullName evidence="4">Protein kinase domain-containing protein</fullName>
    </recommendedName>
</protein>
<dbReference type="Proteomes" id="UP001470230">
    <property type="component" value="Unassembled WGS sequence"/>
</dbReference>
<comment type="caution">
    <text evidence="5">The sequence shown here is derived from an EMBL/GenBank/DDBJ whole genome shotgun (WGS) entry which is preliminary data.</text>
</comment>
<evidence type="ECO:0000313" key="6">
    <source>
        <dbReference type="Proteomes" id="UP001470230"/>
    </source>
</evidence>
<gene>
    <name evidence="5" type="ORF">M9Y10_001698</name>
</gene>
<keyword evidence="6" id="KW-1185">Reference proteome</keyword>
<organism evidence="5 6">
    <name type="scientific">Tritrichomonas musculus</name>
    <dbReference type="NCBI Taxonomy" id="1915356"/>
    <lineage>
        <taxon>Eukaryota</taxon>
        <taxon>Metamonada</taxon>
        <taxon>Parabasalia</taxon>
        <taxon>Tritrichomonadida</taxon>
        <taxon>Tritrichomonadidae</taxon>
        <taxon>Tritrichomonas</taxon>
    </lineage>
</organism>
<evidence type="ECO:0000259" key="4">
    <source>
        <dbReference type="PROSITE" id="PS50011"/>
    </source>
</evidence>
<dbReference type="InterPro" id="IPR008271">
    <property type="entry name" value="Ser/Thr_kinase_AS"/>
</dbReference>
<accession>A0ABR2L7S3</accession>
<dbReference type="PANTHER" id="PTHR24346">
    <property type="entry name" value="MAP/MICROTUBULE AFFINITY-REGULATING KINASE"/>
    <property type="match status" value="1"/>
</dbReference>
<dbReference type="Pfam" id="PF00069">
    <property type="entry name" value="Pkinase"/>
    <property type="match status" value="1"/>
</dbReference>
<keyword evidence="1 3" id="KW-0547">Nucleotide-binding</keyword>
<evidence type="ECO:0000256" key="1">
    <source>
        <dbReference type="ARBA" id="ARBA00022741"/>
    </source>
</evidence>
<evidence type="ECO:0000256" key="2">
    <source>
        <dbReference type="ARBA" id="ARBA00022840"/>
    </source>
</evidence>
<dbReference type="InterPro" id="IPR017441">
    <property type="entry name" value="Protein_kinase_ATP_BS"/>
</dbReference>
<dbReference type="PROSITE" id="PS00108">
    <property type="entry name" value="PROTEIN_KINASE_ST"/>
    <property type="match status" value="1"/>
</dbReference>
<dbReference type="PANTHER" id="PTHR24346:SF30">
    <property type="entry name" value="MATERNAL EMBRYONIC LEUCINE ZIPPER KINASE"/>
    <property type="match status" value="1"/>
</dbReference>